<dbReference type="Gene3D" id="3.40.50.410">
    <property type="entry name" value="von Willebrand factor, type A domain"/>
    <property type="match status" value="1"/>
</dbReference>
<organism evidence="2 3">
    <name type="scientific">Rhodoplanes roseus</name>
    <dbReference type="NCBI Taxonomy" id="29409"/>
    <lineage>
        <taxon>Bacteria</taxon>
        <taxon>Pseudomonadati</taxon>
        <taxon>Pseudomonadota</taxon>
        <taxon>Alphaproteobacteria</taxon>
        <taxon>Hyphomicrobiales</taxon>
        <taxon>Nitrobacteraceae</taxon>
        <taxon>Rhodoplanes</taxon>
    </lineage>
</organism>
<dbReference type="EMBL" id="NPEX01000353">
    <property type="protein sequence ID" value="RAI38553.1"/>
    <property type="molecule type" value="Genomic_DNA"/>
</dbReference>
<keyword evidence="1" id="KW-0732">Signal</keyword>
<evidence type="ECO:0000256" key="1">
    <source>
        <dbReference type="SAM" id="SignalP"/>
    </source>
</evidence>
<dbReference type="Proteomes" id="UP000249130">
    <property type="component" value="Unassembled WGS sequence"/>
</dbReference>
<accession>A0A327KLZ7</accession>
<proteinExistence type="predicted"/>
<dbReference type="InterPro" id="IPR010607">
    <property type="entry name" value="DUF1194"/>
</dbReference>
<comment type="caution">
    <text evidence="2">The sequence shown here is derived from an EMBL/GenBank/DDBJ whole genome shotgun (WGS) entry which is preliminary data.</text>
</comment>
<protein>
    <recommendedName>
        <fullName evidence="4">VWFA domain-containing protein</fullName>
    </recommendedName>
</protein>
<dbReference type="InterPro" id="IPR036465">
    <property type="entry name" value="vWFA_dom_sf"/>
</dbReference>
<dbReference type="SUPFAM" id="SSF53300">
    <property type="entry name" value="vWA-like"/>
    <property type="match status" value="1"/>
</dbReference>
<gene>
    <name evidence="2" type="ORF">CH341_27655</name>
</gene>
<sequence>MRDTLRAVLAAAALALGMVAPSQVRAEEVDLLLALAADVSRSVDSQKFQLQRDGYAAALQDPRVVAAITGGTLGRIAVSYIEWSGAGNQKVVIDWTVVRDADSAGKFATQLLESSRAFADRTSISGGIDFAAVQFERAPMTARRRTIDVSGDGTNNSGRDVTAARDEAVAKGISINGLVILTEQPLSWNAEHTNPAGGLEAYFRNNVIGGPGAFVLTAQDFNAFGQAMISKLVAEIAAASPPSRAAAVVAPRPDASRD</sequence>
<evidence type="ECO:0000313" key="3">
    <source>
        <dbReference type="Proteomes" id="UP000249130"/>
    </source>
</evidence>
<dbReference type="Pfam" id="PF06707">
    <property type="entry name" value="DUF1194"/>
    <property type="match status" value="1"/>
</dbReference>
<name>A0A327KLZ7_9BRAD</name>
<feature type="chain" id="PRO_5016351996" description="VWFA domain-containing protein" evidence="1">
    <location>
        <begin position="27"/>
        <end position="258"/>
    </location>
</feature>
<evidence type="ECO:0000313" key="2">
    <source>
        <dbReference type="EMBL" id="RAI38553.1"/>
    </source>
</evidence>
<reference evidence="2 3" key="1">
    <citation type="submission" date="2017-07" db="EMBL/GenBank/DDBJ databases">
        <title>Draft Genome Sequences of Select Purple Nonsulfur Bacteria.</title>
        <authorList>
            <person name="Lasarre B."/>
            <person name="Mckinlay J.B."/>
        </authorList>
    </citation>
    <scope>NUCLEOTIDE SEQUENCE [LARGE SCALE GENOMIC DNA]</scope>
    <source>
        <strain evidence="2 3">DSM 5909</strain>
    </source>
</reference>
<evidence type="ECO:0008006" key="4">
    <source>
        <dbReference type="Google" id="ProtNLM"/>
    </source>
</evidence>
<feature type="signal peptide" evidence="1">
    <location>
        <begin position="1"/>
        <end position="26"/>
    </location>
</feature>
<keyword evidence="3" id="KW-1185">Reference proteome</keyword>
<dbReference type="AlphaFoldDB" id="A0A327KLZ7"/>
<dbReference type="OrthoDB" id="9792179at2"/>